<name>A0A3S3P3D7_9ACAR</name>
<organism evidence="11 12">
    <name type="scientific">Dinothrombium tinctorium</name>
    <dbReference type="NCBI Taxonomy" id="1965070"/>
    <lineage>
        <taxon>Eukaryota</taxon>
        <taxon>Metazoa</taxon>
        <taxon>Ecdysozoa</taxon>
        <taxon>Arthropoda</taxon>
        <taxon>Chelicerata</taxon>
        <taxon>Arachnida</taxon>
        <taxon>Acari</taxon>
        <taxon>Acariformes</taxon>
        <taxon>Trombidiformes</taxon>
        <taxon>Prostigmata</taxon>
        <taxon>Anystina</taxon>
        <taxon>Parasitengona</taxon>
        <taxon>Trombidioidea</taxon>
        <taxon>Trombidiidae</taxon>
        <taxon>Dinothrombium</taxon>
    </lineage>
</organism>
<dbReference type="PIRSF" id="PIRSF017269">
    <property type="entry name" value="GCD14"/>
    <property type="match status" value="1"/>
</dbReference>
<keyword evidence="6" id="KW-0819">tRNA processing</keyword>
<dbReference type="Pfam" id="PF08704">
    <property type="entry name" value="GCD14"/>
    <property type="match status" value="1"/>
</dbReference>
<dbReference type="Gene3D" id="3.10.330.20">
    <property type="match status" value="1"/>
</dbReference>
<evidence type="ECO:0000256" key="2">
    <source>
        <dbReference type="ARBA" id="ARBA00012796"/>
    </source>
</evidence>
<dbReference type="PANTHER" id="PTHR12133">
    <property type="entry name" value="TRNA (ADENINE(58)-N(1))-METHYLTRANSFERASE"/>
    <property type="match status" value="1"/>
</dbReference>
<protein>
    <recommendedName>
        <fullName evidence="2">tRNA (adenine(58)-N(1))-methyltransferase</fullName>
        <ecNumber evidence="2">2.1.1.220</ecNumber>
    </recommendedName>
</protein>
<dbReference type="PROSITE" id="PS51620">
    <property type="entry name" value="SAM_TRM61"/>
    <property type="match status" value="1"/>
</dbReference>
<dbReference type="SUPFAM" id="SSF53335">
    <property type="entry name" value="S-adenosyl-L-methionine-dependent methyltransferases"/>
    <property type="match status" value="1"/>
</dbReference>
<sequence>MSFLRYKSCVQFGDIVTIYLSFKSVFVQKIEKGKVFQTKYGAIKHDDLVGKAFGTKIHCKKGWVYLIHITPELWTLTLPHRTQILYATDISLITSLLNLKPGSIVIEAGTGSGSLSHSILRTIAPNGHLFTFDFHEERVKIAKEEFHDHGLSELVSIAQRDVCKDGFGLTNIADAVFLDLPHPWKAIEFASLSLKTKGTFLMKLLQIMFLLRLGGKTVVGSCKLSAILNN</sequence>
<evidence type="ECO:0000256" key="6">
    <source>
        <dbReference type="ARBA" id="ARBA00022694"/>
    </source>
</evidence>
<proteinExistence type="predicted"/>
<dbReference type="FunFam" id="3.10.330.20:FF:000002">
    <property type="entry name" value="tRNA (adenine(58)-N(1))-methyltransferase catalytic subunit TRMT61A"/>
    <property type="match status" value="1"/>
</dbReference>
<dbReference type="OrthoDB" id="1925287at2759"/>
<dbReference type="PANTHER" id="PTHR12133:SF2">
    <property type="entry name" value="TRNA (ADENINE(58)-N(1))-METHYLTRANSFERASE CATALYTIC SUBUNIT TRMT61A"/>
    <property type="match status" value="1"/>
</dbReference>
<keyword evidence="4 11" id="KW-0808">Transferase</keyword>
<dbReference type="InterPro" id="IPR049470">
    <property type="entry name" value="TRM61_C"/>
</dbReference>
<evidence type="ECO:0000256" key="8">
    <source>
        <dbReference type="ARBA" id="ARBA00048481"/>
    </source>
</evidence>
<dbReference type="InterPro" id="IPR029063">
    <property type="entry name" value="SAM-dependent_MTases_sf"/>
</dbReference>
<keyword evidence="5 9" id="KW-0949">S-adenosyl-L-methionine</keyword>
<reference evidence="11 12" key="1">
    <citation type="journal article" date="2018" name="Gigascience">
        <title>Genomes of trombidid mites reveal novel predicted allergens and laterally-transferred genes associated with secondary metabolism.</title>
        <authorList>
            <person name="Dong X."/>
            <person name="Chaisiri K."/>
            <person name="Xia D."/>
            <person name="Armstrong S.D."/>
            <person name="Fang Y."/>
            <person name="Donnelly M.J."/>
            <person name="Kadowaki T."/>
            <person name="McGarry J.W."/>
            <person name="Darby A.C."/>
            <person name="Makepeace B.L."/>
        </authorList>
    </citation>
    <scope>NUCLEOTIDE SEQUENCE [LARGE SCALE GENOMIC DNA]</scope>
    <source>
        <strain evidence="11">UoL-WK</strain>
    </source>
</reference>
<comment type="subcellular location">
    <subcellularLocation>
        <location evidence="1">Nucleus</location>
    </subcellularLocation>
</comment>
<evidence type="ECO:0000256" key="3">
    <source>
        <dbReference type="ARBA" id="ARBA00022603"/>
    </source>
</evidence>
<keyword evidence="12" id="KW-1185">Reference proteome</keyword>
<dbReference type="GO" id="GO:0005634">
    <property type="term" value="C:nucleus"/>
    <property type="evidence" value="ECO:0007669"/>
    <property type="project" value="UniProtKB-SubCell"/>
</dbReference>
<dbReference type="AlphaFoldDB" id="A0A3S3P3D7"/>
<feature type="binding site" evidence="9">
    <location>
        <begin position="112"/>
        <end position="115"/>
    </location>
    <ligand>
        <name>S-adenosyl-L-methionine</name>
        <dbReference type="ChEBI" id="CHEBI:59789"/>
    </ligand>
</feature>
<dbReference type="Gene3D" id="3.40.50.150">
    <property type="entry name" value="Vaccinia Virus protein VP39"/>
    <property type="match status" value="1"/>
</dbReference>
<dbReference type="STRING" id="1965070.A0A3S3P3D7"/>
<evidence type="ECO:0000256" key="4">
    <source>
        <dbReference type="ARBA" id="ARBA00022679"/>
    </source>
</evidence>
<evidence type="ECO:0000259" key="10">
    <source>
        <dbReference type="Pfam" id="PF08704"/>
    </source>
</evidence>
<evidence type="ECO:0000256" key="1">
    <source>
        <dbReference type="ARBA" id="ARBA00004123"/>
    </source>
</evidence>
<dbReference type="InterPro" id="IPR014816">
    <property type="entry name" value="tRNA_MeTrfase_Gcd14"/>
</dbReference>
<feature type="binding site" evidence="9">
    <location>
        <position position="179"/>
    </location>
    <ligand>
        <name>S-adenosyl-L-methionine</name>
        <dbReference type="ChEBI" id="CHEBI:59789"/>
    </ligand>
</feature>
<dbReference type="GO" id="GO:0160107">
    <property type="term" value="F:tRNA (adenine(58)-N1)-methyltransferase activity"/>
    <property type="evidence" value="ECO:0007669"/>
    <property type="project" value="UniProtKB-EC"/>
</dbReference>
<accession>A0A3S3P3D7</accession>
<dbReference type="Proteomes" id="UP000285301">
    <property type="component" value="Unassembled WGS sequence"/>
</dbReference>
<comment type="caution">
    <text evidence="11">The sequence shown here is derived from an EMBL/GenBank/DDBJ whole genome shotgun (WGS) entry which is preliminary data.</text>
</comment>
<dbReference type="GO" id="GO:0030488">
    <property type="term" value="P:tRNA methylation"/>
    <property type="evidence" value="ECO:0007669"/>
    <property type="project" value="InterPro"/>
</dbReference>
<gene>
    <name evidence="11" type="ORF">B4U79_09659</name>
</gene>
<feature type="binding site" evidence="9">
    <location>
        <position position="133"/>
    </location>
    <ligand>
        <name>S-adenosyl-L-methionine</name>
        <dbReference type="ChEBI" id="CHEBI:59789"/>
    </ligand>
</feature>
<feature type="domain" description="tRNA (adenine(58)-N(1))-methyltransferase catalytic subunit TRM61 C-terminal" evidence="10">
    <location>
        <begin position="62"/>
        <end position="201"/>
    </location>
</feature>
<evidence type="ECO:0000256" key="9">
    <source>
        <dbReference type="PIRSR" id="PIRSR017269-1"/>
    </source>
</evidence>
<dbReference type="GO" id="GO:0031515">
    <property type="term" value="C:tRNA (m1A) methyltransferase complex"/>
    <property type="evidence" value="ECO:0007669"/>
    <property type="project" value="InterPro"/>
</dbReference>
<keyword evidence="7" id="KW-0539">Nucleus</keyword>
<evidence type="ECO:0000313" key="11">
    <source>
        <dbReference type="EMBL" id="RWS13961.1"/>
    </source>
</evidence>
<evidence type="ECO:0000313" key="12">
    <source>
        <dbReference type="Proteomes" id="UP000285301"/>
    </source>
</evidence>
<evidence type="ECO:0000256" key="5">
    <source>
        <dbReference type="ARBA" id="ARBA00022691"/>
    </source>
</evidence>
<dbReference type="EMBL" id="NCKU01000837">
    <property type="protein sequence ID" value="RWS13961.1"/>
    <property type="molecule type" value="Genomic_DNA"/>
</dbReference>
<comment type="catalytic activity">
    <reaction evidence="8">
        <text>an adenosine in mRNA + S-adenosyl-L-methionine = an N(1)-methyladenosine in mRNA + S-adenosyl-L-homocysteine + H(+)</text>
        <dbReference type="Rhea" id="RHEA:55392"/>
        <dbReference type="Rhea" id="RHEA-COMP:12414"/>
        <dbReference type="Rhea" id="RHEA-COMP:12415"/>
        <dbReference type="ChEBI" id="CHEBI:15378"/>
        <dbReference type="ChEBI" id="CHEBI:57856"/>
        <dbReference type="ChEBI" id="CHEBI:59789"/>
        <dbReference type="ChEBI" id="CHEBI:74411"/>
        <dbReference type="ChEBI" id="CHEBI:74491"/>
    </reaction>
</comment>
<keyword evidence="3 11" id="KW-0489">Methyltransferase</keyword>
<evidence type="ECO:0000256" key="7">
    <source>
        <dbReference type="ARBA" id="ARBA00023242"/>
    </source>
</evidence>
<dbReference type="EC" id="2.1.1.220" evidence="2"/>